<reference evidence="3" key="1">
    <citation type="journal article" date="2015" name="Proc. Natl. Acad. Sci. U.S.A.">
        <title>Genome sequence of the Asian Tiger mosquito, Aedes albopictus, reveals insights into its biology, genetics, and evolution.</title>
        <authorList>
            <person name="Chen X.G."/>
            <person name="Jiang X."/>
            <person name="Gu J."/>
            <person name="Xu M."/>
            <person name="Wu Y."/>
            <person name="Deng Y."/>
            <person name="Zhang C."/>
            <person name="Bonizzoni M."/>
            <person name="Dermauw W."/>
            <person name="Vontas J."/>
            <person name="Armbruster P."/>
            <person name="Huang X."/>
            <person name="Yang Y."/>
            <person name="Zhang H."/>
            <person name="He W."/>
            <person name="Peng H."/>
            <person name="Liu Y."/>
            <person name="Wu K."/>
            <person name="Chen J."/>
            <person name="Lirakis M."/>
            <person name="Topalis P."/>
            <person name="Van Leeuwen T."/>
            <person name="Hall A.B."/>
            <person name="Jiang X."/>
            <person name="Thorpe C."/>
            <person name="Mueller R.L."/>
            <person name="Sun C."/>
            <person name="Waterhouse R.M."/>
            <person name="Yan G."/>
            <person name="Tu Z.J."/>
            <person name="Fang X."/>
            <person name="James A.A."/>
        </authorList>
    </citation>
    <scope>NUCLEOTIDE SEQUENCE [LARGE SCALE GENOMIC DNA]</scope>
    <source>
        <strain evidence="3">Foshan</strain>
    </source>
</reference>
<feature type="region of interest" description="Disordered" evidence="1">
    <location>
        <begin position="206"/>
        <end position="229"/>
    </location>
</feature>
<keyword evidence="3" id="KW-1185">Reference proteome</keyword>
<dbReference type="RefSeq" id="XP_029716484.2">
    <property type="nucleotide sequence ID" value="XM_029860624.2"/>
</dbReference>
<evidence type="ECO:0000313" key="3">
    <source>
        <dbReference type="Proteomes" id="UP000069940"/>
    </source>
</evidence>
<sequence length="273" mass="30811">MKPSINRSQVSSTDANYLKDQNDRVCIEMKGRLFSIPRHDYDRLIAEQANDKPEDRIRLIHAGPKKKPPSTLHGEITTLEASTTGAHCSERSEASLSSHRPAPTESDRTITKPENNAKPSTEQLFSRTSSGFTLSKEAIIEKPVDKNSPKRSFVKFKNNLYLGTTESDNSLTPKSPVEMTKKLFQLRSSVVNTIDQFIDQIETDHDYGNSAAGEEKKHPLHPSGDGSTLDYRKENLQLLNTESFARNIREIRTKLYREIGTLVNRLKDLDSLE</sequence>
<organism evidence="2 3">
    <name type="scientific">Aedes albopictus</name>
    <name type="common">Asian tiger mosquito</name>
    <name type="synonym">Stegomyia albopicta</name>
    <dbReference type="NCBI Taxonomy" id="7160"/>
    <lineage>
        <taxon>Eukaryota</taxon>
        <taxon>Metazoa</taxon>
        <taxon>Ecdysozoa</taxon>
        <taxon>Arthropoda</taxon>
        <taxon>Hexapoda</taxon>
        <taxon>Insecta</taxon>
        <taxon>Pterygota</taxon>
        <taxon>Neoptera</taxon>
        <taxon>Endopterygota</taxon>
        <taxon>Diptera</taxon>
        <taxon>Nematocera</taxon>
        <taxon>Culicoidea</taxon>
        <taxon>Culicidae</taxon>
        <taxon>Culicinae</taxon>
        <taxon>Aedini</taxon>
        <taxon>Aedes</taxon>
        <taxon>Stegomyia</taxon>
    </lineage>
</organism>
<dbReference type="GeneID" id="115259815"/>
<accession>A0ABM1Z1U7</accession>
<reference evidence="2" key="2">
    <citation type="submission" date="2025-05" db="UniProtKB">
        <authorList>
            <consortium name="EnsemblMetazoa"/>
        </authorList>
    </citation>
    <scope>IDENTIFICATION</scope>
    <source>
        <strain evidence="2">Foshan</strain>
    </source>
</reference>
<feature type="compositionally biased region" description="Basic and acidic residues" evidence="1">
    <location>
        <begin position="48"/>
        <end position="58"/>
    </location>
</feature>
<evidence type="ECO:0000313" key="2">
    <source>
        <dbReference type="EnsemblMetazoa" id="AALFPA23_014197.P20627"/>
    </source>
</evidence>
<protein>
    <submittedName>
        <fullName evidence="2">Uncharacterized protein</fullName>
    </submittedName>
</protein>
<proteinExistence type="predicted"/>
<name>A0ABM1Z1U7_AEDAL</name>
<feature type="region of interest" description="Disordered" evidence="1">
    <location>
        <begin position="1"/>
        <end position="21"/>
    </location>
</feature>
<dbReference type="EnsemblMetazoa" id="AALFPA23_014197.R20627">
    <property type="protein sequence ID" value="AALFPA23_014197.P20627"/>
    <property type="gene ID" value="AALFPA23_014197"/>
</dbReference>
<feature type="compositionally biased region" description="Polar residues" evidence="1">
    <location>
        <begin position="1"/>
        <end position="15"/>
    </location>
</feature>
<feature type="compositionally biased region" description="Polar residues" evidence="1">
    <location>
        <begin position="112"/>
        <end position="128"/>
    </location>
</feature>
<feature type="region of interest" description="Disordered" evidence="1">
    <location>
        <begin position="48"/>
        <end position="128"/>
    </location>
</feature>
<feature type="compositionally biased region" description="Basic and acidic residues" evidence="1">
    <location>
        <begin position="206"/>
        <end position="217"/>
    </location>
</feature>
<dbReference type="Proteomes" id="UP000069940">
    <property type="component" value="Unassembled WGS sequence"/>
</dbReference>
<evidence type="ECO:0000256" key="1">
    <source>
        <dbReference type="SAM" id="MobiDB-lite"/>
    </source>
</evidence>